<name>A0ABD3AU22_9GENT</name>
<evidence type="ECO:0000313" key="5">
    <source>
        <dbReference type="Proteomes" id="UP001630127"/>
    </source>
</evidence>
<reference evidence="4 5" key="1">
    <citation type="submission" date="2024-11" db="EMBL/GenBank/DDBJ databases">
        <title>A near-complete genome assembly of Cinchona calisaya.</title>
        <authorList>
            <person name="Lian D.C."/>
            <person name="Zhao X.W."/>
            <person name="Wei L."/>
        </authorList>
    </citation>
    <scope>NUCLEOTIDE SEQUENCE [LARGE SCALE GENOMIC DNA]</scope>
    <source>
        <tissue evidence="4">Nenye</tissue>
    </source>
</reference>
<evidence type="ECO:0000259" key="3">
    <source>
        <dbReference type="PROSITE" id="PS50158"/>
    </source>
</evidence>
<dbReference type="EMBL" id="JBJUIK010000002">
    <property type="protein sequence ID" value="KAL3534706.1"/>
    <property type="molecule type" value="Genomic_DNA"/>
</dbReference>
<dbReference type="GO" id="GO:0008270">
    <property type="term" value="F:zinc ion binding"/>
    <property type="evidence" value="ECO:0007669"/>
    <property type="project" value="UniProtKB-KW"/>
</dbReference>
<dbReference type="SUPFAM" id="SSF57756">
    <property type="entry name" value="Retrovirus zinc finger-like domains"/>
    <property type="match status" value="1"/>
</dbReference>
<gene>
    <name evidence="4" type="ORF">ACH5RR_003167</name>
</gene>
<dbReference type="InterPro" id="IPR001878">
    <property type="entry name" value="Znf_CCHC"/>
</dbReference>
<evidence type="ECO:0000256" key="2">
    <source>
        <dbReference type="SAM" id="MobiDB-lite"/>
    </source>
</evidence>
<dbReference type="PROSITE" id="PS50158">
    <property type="entry name" value="ZF_CCHC"/>
    <property type="match status" value="1"/>
</dbReference>
<keyword evidence="1" id="KW-0862">Zinc</keyword>
<keyword evidence="5" id="KW-1185">Reference proteome</keyword>
<evidence type="ECO:0000313" key="4">
    <source>
        <dbReference type="EMBL" id="KAL3534706.1"/>
    </source>
</evidence>
<organism evidence="4 5">
    <name type="scientific">Cinchona calisaya</name>
    <dbReference type="NCBI Taxonomy" id="153742"/>
    <lineage>
        <taxon>Eukaryota</taxon>
        <taxon>Viridiplantae</taxon>
        <taxon>Streptophyta</taxon>
        <taxon>Embryophyta</taxon>
        <taxon>Tracheophyta</taxon>
        <taxon>Spermatophyta</taxon>
        <taxon>Magnoliopsida</taxon>
        <taxon>eudicotyledons</taxon>
        <taxon>Gunneridae</taxon>
        <taxon>Pentapetalae</taxon>
        <taxon>asterids</taxon>
        <taxon>lamiids</taxon>
        <taxon>Gentianales</taxon>
        <taxon>Rubiaceae</taxon>
        <taxon>Cinchonoideae</taxon>
        <taxon>Cinchoneae</taxon>
        <taxon>Cinchona</taxon>
    </lineage>
</organism>
<evidence type="ECO:0000256" key="1">
    <source>
        <dbReference type="PROSITE-ProRule" id="PRU00047"/>
    </source>
</evidence>
<accession>A0ABD3AU22</accession>
<proteinExistence type="predicted"/>
<comment type="caution">
    <text evidence="4">The sequence shown here is derived from an EMBL/GenBank/DDBJ whole genome shotgun (WGS) entry which is preliminary data.</text>
</comment>
<dbReference type="Pfam" id="PF14223">
    <property type="entry name" value="Retrotran_gag_2"/>
    <property type="match status" value="1"/>
</dbReference>
<protein>
    <recommendedName>
        <fullName evidence="3">CCHC-type domain-containing protein</fullName>
    </recommendedName>
</protein>
<feature type="domain" description="CCHC-type" evidence="3">
    <location>
        <begin position="175"/>
        <end position="189"/>
    </location>
</feature>
<dbReference type="PANTHER" id="PTHR47592">
    <property type="entry name" value="PBF68 PROTEIN"/>
    <property type="match status" value="1"/>
</dbReference>
<keyword evidence="1" id="KW-0479">Metal-binding</keyword>
<dbReference type="InterPro" id="IPR036875">
    <property type="entry name" value="Znf_CCHC_sf"/>
</dbReference>
<dbReference type="PANTHER" id="PTHR47592:SF29">
    <property type="entry name" value="ZINC FINGER, CCHC-TYPE"/>
    <property type="match status" value="1"/>
</dbReference>
<dbReference type="Proteomes" id="UP001630127">
    <property type="component" value="Unassembled WGS sequence"/>
</dbReference>
<keyword evidence="1" id="KW-0863">Zinc-finger</keyword>
<sequence>MGHISNGMSDGLFDTYQDAISAKDLWERLEARHMREDATSNKFLVSRFNNYKMVDGKLVMEQLYEIENLLNNFKQHKMNMDETIIVSSIIDKLSPSWKDFKRSLNYKKEDISLEQLGHKLRLEEECRNQQDTKDNVQEGVHITEDGKTKSHKKRSQHSNNSSKNKVANKKKKGNCFFCGKAGHYRVECRLFKM</sequence>
<feature type="region of interest" description="Disordered" evidence="2">
    <location>
        <begin position="128"/>
        <end position="167"/>
    </location>
</feature>
<feature type="compositionally biased region" description="Basic and acidic residues" evidence="2">
    <location>
        <begin position="128"/>
        <end position="148"/>
    </location>
</feature>
<dbReference type="AlphaFoldDB" id="A0ABD3AU22"/>